<dbReference type="FunFam" id="3.20.20.10:FF:000018">
    <property type="entry name" value="Pyridoxal phosphate homeostasis protein"/>
    <property type="match status" value="1"/>
</dbReference>
<proteinExistence type="inferred from homology"/>
<dbReference type="Pfam" id="PF01168">
    <property type="entry name" value="Ala_racemase_N"/>
    <property type="match status" value="1"/>
</dbReference>
<sequence>MPNTIAERLQATLSAIAKAAELAQRPASDIQLLAVSKTKPVSDIMLAYTAGQRHFGENYVQEGVAKTEELAHLSDLVWHFIGPIQSNKSAFVAKNFSWCHSIDRLKIAKRLSAQRPEALPALNVCIQVNINMEETKSGFAPEEVSSAAQIIAELPNLNLRGLMAIPKASQSEPELAATFAALHDMFTDLQTHYPSVDTLSMGMSSDLELAVASGSTMVRVGTGIFGAR</sequence>
<dbReference type="CDD" id="cd06824">
    <property type="entry name" value="PLPDE_III_Yggs_like"/>
    <property type="match status" value="1"/>
</dbReference>
<dbReference type="InterPro" id="IPR001608">
    <property type="entry name" value="Ala_racemase_N"/>
</dbReference>
<evidence type="ECO:0000313" key="7">
    <source>
        <dbReference type="Proteomes" id="UP001165413"/>
    </source>
</evidence>
<organism evidence="6 7">
    <name type="scientific">Opacimonas viscosa</name>
    <dbReference type="NCBI Taxonomy" id="2961944"/>
    <lineage>
        <taxon>Bacteria</taxon>
        <taxon>Pseudomonadati</taxon>
        <taxon>Pseudomonadota</taxon>
        <taxon>Gammaproteobacteria</taxon>
        <taxon>Alteromonadales</taxon>
        <taxon>Alteromonadaceae</taxon>
        <taxon>Opacimonas</taxon>
    </lineage>
</organism>
<keyword evidence="7" id="KW-1185">Reference proteome</keyword>
<dbReference type="Proteomes" id="UP001165413">
    <property type="component" value="Unassembled WGS sequence"/>
</dbReference>
<dbReference type="AlphaFoldDB" id="A0AA41X0X6"/>
<dbReference type="PANTHER" id="PTHR10146">
    <property type="entry name" value="PROLINE SYNTHETASE CO-TRANSCRIBED BACTERIAL HOMOLOG PROTEIN"/>
    <property type="match status" value="1"/>
</dbReference>
<dbReference type="PANTHER" id="PTHR10146:SF14">
    <property type="entry name" value="PYRIDOXAL PHOSPHATE HOMEOSTASIS PROTEIN"/>
    <property type="match status" value="1"/>
</dbReference>
<comment type="function">
    <text evidence="2">Pyridoxal 5'-phosphate (PLP)-binding protein, which is involved in PLP homeostasis.</text>
</comment>
<feature type="domain" description="Alanine racemase N-terminal" evidence="5">
    <location>
        <begin position="13"/>
        <end position="227"/>
    </location>
</feature>
<accession>A0AA41X0X6</accession>
<keyword evidence="1 2" id="KW-0663">Pyridoxal phosphate</keyword>
<protein>
    <recommendedName>
        <fullName evidence="2">Pyridoxal phosphate homeostasis protein</fullName>
        <shortName evidence="2">PLP homeostasis protein</shortName>
    </recommendedName>
</protein>
<dbReference type="Gene3D" id="3.20.20.10">
    <property type="entry name" value="Alanine racemase"/>
    <property type="match status" value="1"/>
</dbReference>
<comment type="similarity">
    <text evidence="2 4">Belongs to the pyridoxal phosphate-binding protein YggS/PROSC family.</text>
</comment>
<dbReference type="EMBL" id="JANATA010000003">
    <property type="protein sequence ID" value="MCP3427938.1"/>
    <property type="molecule type" value="Genomic_DNA"/>
</dbReference>
<dbReference type="HAMAP" id="MF_02087">
    <property type="entry name" value="PLP_homeostasis"/>
    <property type="match status" value="1"/>
</dbReference>
<dbReference type="SUPFAM" id="SSF51419">
    <property type="entry name" value="PLP-binding barrel"/>
    <property type="match status" value="1"/>
</dbReference>
<dbReference type="NCBIfam" id="TIGR00044">
    <property type="entry name" value="YggS family pyridoxal phosphate-dependent enzyme"/>
    <property type="match status" value="1"/>
</dbReference>
<reference evidence="6" key="1">
    <citation type="submission" date="2022-07" db="EMBL/GenBank/DDBJ databases">
        <title>Characterization of the Novel Bacterium Alteromonas immobilis LMIT006 and Alteromonas gregis LMIT007.</title>
        <authorList>
            <person name="Lin X."/>
        </authorList>
    </citation>
    <scope>NUCLEOTIDE SEQUENCE</scope>
    <source>
        <strain evidence="6">LMIT007</strain>
    </source>
</reference>
<evidence type="ECO:0000259" key="5">
    <source>
        <dbReference type="Pfam" id="PF01168"/>
    </source>
</evidence>
<evidence type="ECO:0000256" key="3">
    <source>
        <dbReference type="PIRSR" id="PIRSR004848-1"/>
    </source>
</evidence>
<evidence type="ECO:0000256" key="1">
    <source>
        <dbReference type="ARBA" id="ARBA00022898"/>
    </source>
</evidence>
<comment type="caution">
    <text evidence="6">The sequence shown here is derived from an EMBL/GenBank/DDBJ whole genome shotgun (WGS) entry which is preliminary data.</text>
</comment>
<gene>
    <name evidence="6" type="ORF">NLF92_03140</name>
</gene>
<evidence type="ECO:0000256" key="4">
    <source>
        <dbReference type="RuleBase" id="RU004514"/>
    </source>
</evidence>
<evidence type="ECO:0000256" key="2">
    <source>
        <dbReference type="HAMAP-Rule" id="MF_02087"/>
    </source>
</evidence>
<dbReference type="RefSeq" id="WP_254098790.1">
    <property type="nucleotide sequence ID" value="NZ_JANATA010000003.1"/>
</dbReference>
<dbReference type="PIRSF" id="PIRSF004848">
    <property type="entry name" value="YBL036c_PLPDEIII"/>
    <property type="match status" value="1"/>
</dbReference>
<feature type="modified residue" description="N6-(pyridoxal phosphate)lysine" evidence="2 3">
    <location>
        <position position="37"/>
    </location>
</feature>
<dbReference type="GO" id="GO:0030170">
    <property type="term" value="F:pyridoxal phosphate binding"/>
    <property type="evidence" value="ECO:0007669"/>
    <property type="project" value="UniProtKB-UniRule"/>
</dbReference>
<evidence type="ECO:0000313" key="6">
    <source>
        <dbReference type="EMBL" id="MCP3427938.1"/>
    </source>
</evidence>
<comment type="cofactor">
    <cofactor evidence="3">
        <name>pyridoxal 5'-phosphate</name>
        <dbReference type="ChEBI" id="CHEBI:597326"/>
    </cofactor>
</comment>
<dbReference type="PROSITE" id="PS01211">
    <property type="entry name" value="UPF0001"/>
    <property type="match status" value="1"/>
</dbReference>
<name>A0AA41X0X6_9ALTE</name>
<dbReference type="InterPro" id="IPR011078">
    <property type="entry name" value="PyrdxlP_homeostasis"/>
</dbReference>
<dbReference type="InterPro" id="IPR029066">
    <property type="entry name" value="PLP-binding_barrel"/>
</dbReference>